<evidence type="ECO:0000313" key="4">
    <source>
        <dbReference type="EMBL" id="NCI51217.1"/>
    </source>
</evidence>
<dbReference type="SUPFAM" id="SSF56235">
    <property type="entry name" value="N-terminal nucleophile aminohydrolases (Ntn hydrolases)"/>
    <property type="match status" value="1"/>
</dbReference>
<evidence type="ECO:0000256" key="2">
    <source>
        <dbReference type="ARBA" id="ARBA00022801"/>
    </source>
</evidence>
<name>A0ABW9ZY29_9BACT</name>
<keyword evidence="5" id="KW-1185">Reference proteome</keyword>
<dbReference type="InterPro" id="IPR014395">
    <property type="entry name" value="Pen/GL7ACA/AHL_acylase"/>
</dbReference>
<dbReference type="PIRSF" id="PIRSF001227">
    <property type="entry name" value="Pen_acylase"/>
    <property type="match status" value="1"/>
</dbReference>
<dbReference type="PANTHER" id="PTHR34218:SF4">
    <property type="entry name" value="ACYL-HOMOSERINE LACTONE ACYLASE QUIP"/>
    <property type="match status" value="1"/>
</dbReference>
<keyword evidence="3" id="KW-0865">Zymogen</keyword>
<dbReference type="InterPro" id="IPR043146">
    <property type="entry name" value="Penicillin_amidase_N_B-knob"/>
</dbReference>
<accession>A0ABW9ZY29</accession>
<dbReference type="PANTHER" id="PTHR34218">
    <property type="entry name" value="PEPTIDASE S45 PENICILLIN AMIDASE"/>
    <property type="match status" value="1"/>
</dbReference>
<dbReference type="Gene3D" id="1.10.1400.10">
    <property type="match status" value="1"/>
</dbReference>
<dbReference type="Gene3D" id="3.60.20.10">
    <property type="entry name" value="Glutamine Phosphoribosylpyrophosphate, subunit 1, domain 1"/>
    <property type="match status" value="1"/>
</dbReference>
<dbReference type="RefSeq" id="WP_161819507.1">
    <property type="nucleotide sequence ID" value="NZ_JAACJS010000015.1"/>
</dbReference>
<organism evidence="4 5">
    <name type="scientific">Sediminibacterium roseum</name>
    <dbReference type="NCBI Taxonomy" id="1978412"/>
    <lineage>
        <taxon>Bacteria</taxon>
        <taxon>Pseudomonadati</taxon>
        <taxon>Bacteroidota</taxon>
        <taxon>Chitinophagia</taxon>
        <taxon>Chitinophagales</taxon>
        <taxon>Chitinophagaceae</taxon>
        <taxon>Sediminibacterium</taxon>
    </lineage>
</organism>
<sequence>MRILPFLISALVTAGLVTALNMQLPLGGSKSPRLGYFLSPQSGFWQNAEPVNTVFDADVKLAGLKGKVDVFMDERLVPHIYADNDLDAYYVQGFLHAKFRLWQMEFQTRAAAGRLCEVLGPDKIAIDRMFRRLGMVYGAEQTMAAMDKNPEMKATVDAYAQGVNAYIRSLKPQDIPFEYKLLDYKPEEWTPFKTYLFLMFMSYDLSGRGATTDLQMTNARNYFGYDDFDQLFTNVQDSLDPIIPKGTSYAKPGIVPVAPKQVDSLYYHTNRPGATAMNTTAPDKDNGSNNWVVAGTKTKSGRPILCNDPHLGLNLPSLWYEVQISTPTHNTYGASFPGSPSVIIGFNDSIAWGVTNAGRDVIDYYDVQFKDASMSEYMFNGQWVKAEHRKEVIKVRGGGDSVENIAMTVFGPVIYDNHNSTTSTTGRYLAIKWTAQQAGTGLQTFYKLNRAKNFDDYMSAIDGWTCPGQNFAFASKTGDIAIKQQGAFVARWKRQGDFVMPGTDSAFMWQGMIPVDENPMAKNPARGFVSSANQMSTDSTYPYYLGMASAFPVYRGLTINRALERMNDITPEDMQQLQMDNYNSFAEMARPVFLKYLDETKLNSDEKKYVSILVDWNLRGDAPEKGATVFKAMWDSLEKEVYNDEFAKSALPLPKPDAPVLLERLLRGDTSWKFIDNINTPQKETIRDVVMTACRKATAYLKETDGKGNLAWAKYKDTRVNHLLKIPALSRLHLPIGGGEHMVNATKEAHGPSWRMIVHLTDEIEAYGVYPGGQSGNPGSKYADTFVDAWAAGKYYRILFLKKEEAAKNEKIKWHMRFTNS</sequence>
<evidence type="ECO:0000313" key="5">
    <source>
        <dbReference type="Proteomes" id="UP000753802"/>
    </source>
</evidence>
<dbReference type="Pfam" id="PF01804">
    <property type="entry name" value="Penicil_amidase"/>
    <property type="match status" value="1"/>
</dbReference>
<dbReference type="InterPro" id="IPR029055">
    <property type="entry name" value="Ntn_hydrolases_N"/>
</dbReference>
<evidence type="ECO:0000256" key="3">
    <source>
        <dbReference type="ARBA" id="ARBA00023145"/>
    </source>
</evidence>
<dbReference type="InterPro" id="IPR043147">
    <property type="entry name" value="Penicillin_amidase_A-knob"/>
</dbReference>
<dbReference type="EMBL" id="JAACJS010000015">
    <property type="protein sequence ID" value="NCI51217.1"/>
    <property type="molecule type" value="Genomic_DNA"/>
</dbReference>
<dbReference type="InterPro" id="IPR023343">
    <property type="entry name" value="Penicillin_amidase_dom1"/>
</dbReference>
<comment type="similarity">
    <text evidence="1">Belongs to the peptidase S45 family.</text>
</comment>
<reference evidence="4 5" key="1">
    <citation type="submission" date="2020-01" db="EMBL/GenBank/DDBJ databases">
        <title>Genome analysis.</title>
        <authorList>
            <person name="Wu S."/>
            <person name="Wang G."/>
        </authorList>
    </citation>
    <scope>NUCLEOTIDE SEQUENCE [LARGE SCALE GENOMIC DNA]</scope>
    <source>
        <strain evidence="4 5">SYL130</strain>
    </source>
</reference>
<proteinExistence type="inferred from homology"/>
<dbReference type="Proteomes" id="UP000753802">
    <property type="component" value="Unassembled WGS sequence"/>
</dbReference>
<dbReference type="Gene3D" id="2.30.120.10">
    <property type="match status" value="1"/>
</dbReference>
<dbReference type="CDD" id="cd03747">
    <property type="entry name" value="Ntn_PGA_like"/>
    <property type="match status" value="1"/>
</dbReference>
<protein>
    <submittedName>
        <fullName evidence="4">Penicillin acylase family protein</fullName>
    </submittedName>
</protein>
<gene>
    <name evidence="4" type="ORF">GWC95_14890</name>
</gene>
<comment type="caution">
    <text evidence="4">The sequence shown here is derived from an EMBL/GenBank/DDBJ whole genome shotgun (WGS) entry which is preliminary data.</text>
</comment>
<keyword evidence="2" id="KW-0378">Hydrolase</keyword>
<evidence type="ECO:0000256" key="1">
    <source>
        <dbReference type="ARBA" id="ARBA00006586"/>
    </source>
</evidence>
<dbReference type="Gene3D" id="1.10.439.10">
    <property type="entry name" value="Penicillin Amidohydrolase, domain 1"/>
    <property type="match status" value="1"/>
</dbReference>
<dbReference type="InterPro" id="IPR002692">
    <property type="entry name" value="S45"/>
</dbReference>